<dbReference type="EMBL" id="JAUNZN010000007">
    <property type="protein sequence ID" value="KAK4819201.1"/>
    <property type="molecule type" value="Genomic_DNA"/>
</dbReference>
<keyword evidence="1" id="KW-0723">Serine/threonine-protein kinase</keyword>
<gene>
    <name evidence="6" type="ORF">QYF61_026817</name>
</gene>
<dbReference type="PANTHER" id="PTHR24353">
    <property type="entry name" value="CYCLIC NUCLEOTIDE-DEPENDENT PROTEIN KINASE"/>
    <property type="match status" value="1"/>
</dbReference>
<keyword evidence="7" id="KW-1185">Reference proteome</keyword>
<evidence type="ECO:0000256" key="1">
    <source>
        <dbReference type="ARBA" id="ARBA00022527"/>
    </source>
</evidence>
<organism evidence="6 7">
    <name type="scientific">Mycteria americana</name>
    <name type="common">Wood stork</name>
    <dbReference type="NCBI Taxonomy" id="33587"/>
    <lineage>
        <taxon>Eukaryota</taxon>
        <taxon>Metazoa</taxon>
        <taxon>Chordata</taxon>
        <taxon>Craniata</taxon>
        <taxon>Vertebrata</taxon>
        <taxon>Euteleostomi</taxon>
        <taxon>Archelosauria</taxon>
        <taxon>Archosauria</taxon>
        <taxon>Dinosauria</taxon>
        <taxon>Saurischia</taxon>
        <taxon>Theropoda</taxon>
        <taxon>Coelurosauria</taxon>
        <taxon>Aves</taxon>
        <taxon>Neognathae</taxon>
        <taxon>Neoaves</taxon>
        <taxon>Aequornithes</taxon>
        <taxon>Ciconiiformes</taxon>
        <taxon>Ciconiidae</taxon>
        <taxon>Mycteria</taxon>
    </lineage>
</organism>
<evidence type="ECO:0000256" key="2">
    <source>
        <dbReference type="ARBA" id="ARBA00022679"/>
    </source>
</evidence>
<dbReference type="GO" id="GO:0005524">
    <property type="term" value="F:ATP binding"/>
    <property type="evidence" value="ECO:0007669"/>
    <property type="project" value="UniProtKB-KW"/>
</dbReference>
<keyword evidence="5" id="KW-0067">ATP-binding</keyword>
<reference evidence="6 7" key="1">
    <citation type="journal article" date="2023" name="J. Hered.">
        <title>Chromosome-level genome of the wood stork (Mycteria americana) provides insight into avian chromosome evolution.</title>
        <authorList>
            <person name="Flamio R. Jr."/>
            <person name="Ramstad K.M."/>
        </authorList>
    </citation>
    <scope>NUCLEOTIDE SEQUENCE [LARGE SCALE GENOMIC DNA]</scope>
    <source>
        <strain evidence="6">JAX WOST 10</strain>
    </source>
</reference>
<evidence type="ECO:0000256" key="5">
    <source>
        <dbReference type="ARBA" id="ARBA00022840"/>
    </source>
</evidence>
<dbReference type="GO" id="GO:0004674">
    <property type="term" value="F:protein serine/threonine kinase activity"/>
    <property type="evidence" value="ECO:0007669"/>
    <property type="project" value="UniProtKB-KW"/>
</dbReference>
<sequence length="122" mass="14023">MTRPAGQEKKGVQQKFNQFISLCCFAQQNDTVLASWKISPPSKERSSEQHLIMSPYETTCCMQAPSLQNPTERLGNLRNGINDIKKHRWLSGFNWDGLKVRKLTLPLKREVLALAFNIIMLY</sequence>
<comment type="caution">
    <text evidence="6">The sequence shown here is derived from an EMBL/GenBank/DDBJ whole genome shotgun (WGS) entry which is preliminary data.</text>
</comment>
<keyword evidence="3" id="KW-0547">Nucleotide-binding</keyword>
<protein>
    <submittedName>
        <fullName evidence="6">Uncharacterized protein</fullName>
    </submittedName>
</protein>
<evidence type="ECO:0000313" key="7">
    <source>
        <dbReference type="Proteomes" id="UP001333110"/>
    </source>
</evidence>
<name>A0AAN7NWG8_MYCAM</name>
<dbReference type="Gene3D" id="1.10.510.10">
    <property type="entry name" value="Transferase(Phosphotransferase) domain 1"/>
    <property type="match status" value="1"/>
</dbReference>
<proteinExistence type="predicted"/>
<evidence type="ECO:0000256" key="3">
    <source>
        <dbReference type="ARBA" id="ARBA00022741"/>
    </source>
</evidence>
<dbReference type="AlphaFoldDB" id="A0AAN7NWG8"/>
<accession>A0AAN7NWG8</accession>
<dbReference type="PANTHER" id="PTHR24353:SF24">
    <property type="match status" value="1"/>
</dbReference>
<evidence type="ECO:0000313" key="6">
    <source>
        <dbReference type="EMBL" id="KAK4819201.1"/>
    </source>
</evidence>
<dbReference type="Proteomes" id="UP001333110">
    <property type="component" value="Unassembled WGS sequence"/>
</dbReference>
<keyword evidence="2" id="KW-0808">Transferase</keyword>
<keyword evidence="4" id="KW-0418">Kinase</keyword>
<evidence type="ECO:0000256" key="4">
    <source>
        <dbReference type="ARBA" id="ARBA00022777"/>
    </source>
</evidence>